<evidence type="ECO:0000256" key="10">
    <source>
        <dbReference type="ARBA" id="ARBA00042933"/>
    </source>
</evidence>
<dbReference type="RefSeq" id="WP_110394296.1">
    <property type="nucleotide sequence ID" value="NZ_JBHUHB010000001.1"/>
</dbReference>
<name>A0A2V3W6D9_9BACI</name>
<dbReference type="AlphaFoldDB" id="A0A2V3W6D9"/>
<dbReference type="OrthoDB" id="5622654at2"/>
<organism evidence="12 13">
    <name type="scientific">Pseudogracilibacillus auburnensis</name>
    <dbReference type="NCBI Taxonomy" id="1494959"/>
    <lineage>
        <taxon>Bacteria</taxon>
        <taxon>Bacillati</taxon>
        <taxon>Bacillota</taxon>
        <taxon>Bacilli</taxon>
        <taxon>Bacillales</taxon>
        <taxon>Bacillaceae</taxon>
        <taxon>Pseudogracilibacillus</taxon>
    </lineage>
</organism>
<keyword evidence="3" id="KW-0808">Transferase</keyword>
<dbReference type="GO" id="GO:0005737">
    <property type="term" value="C:cytoplasm"/>
    <property type="evidence" value="ECO:0007669"/>
    <property type="project" value="UniProtKB-SubCell"/>
</dbReference>
<keyword evidence="4" id="KW-0133">Cell shape</keyword>
<keyword evidence="6" id="KW-0012">Acyltransferase</keyword>
<gene>
    <name evidence="12" type="ORF">DFR56_102368</name>
</gene>
<dbReference type="Gene3D" id="3.40.630.30">
    <property type="match status" value="1"/>
</dbReference>
<reference evidence="12 13" key="1">
    <citation type="submission" date="2018-05" db="EMBL/GenBank/DDBJ databases">
        <title>Genomic Encyclopedia of Type Strains, Phase IV (KMG-IV): sequencing the most valuable type-strain genomes for metagenomic binning, comparative biology and taxonomic classification.</title>
        <authorList>
            <person name="Goeker M."/>
        </authorList>
    </citation>
    <scope>NUCLEOTIDE SEQUENCE [LARGE SCALE GENOMIC DNA]</scope>
    <source>
        <strain evidence="12 13">DSM 28556</strain>
    </source>
</reference>
<evidence type="ECO:0000313" key="12">
    <source>
        <dbReference type="EMBL" id="PXW89590.1"/>
    </source>
</evidence>
<evidence type="ECO:0000256" key="7">
    <source>
        <dbReference type="ARBA" id="ARBA00023316"/>
    </source>
</evidence>
<evidence type="ECO:0000256" key="11">
    <source>
        <dbReference type="ARBA" id="ARBA00048654"/>
    </source>
</evidence>
<dbReference type="InterPro" id="IPR050644">
    <property type="entry name" value="PG_Glycine_Bridge_Synth"/>
</dbReference>
<dbReference type="InterPro" id="IPR016181">
    <property type="entry name" value="Acyl_CoA_acyltransferase"/>
</dbReference>
<dbReference type="PANTHER" id="PTHR36174">
    <property type="entry name" value="LIPID II:GLYCINE GLYCYLTRANSFERASE"/>
    <property type="match status" value="1"/>
</dbReference>
<dbReference type="GO" id="GO:0071555">
    <property type="term" value="P:cell wall organization"/>
    <property type="evidence" value="ECO:0007669"/>
    <property type="project" value="UniProtKB-KW"/>
</dbReference>
<evidence type="ECO:0000256" key="1">
    <source>
        <dbReference type="ARBA" id="ARBA00004496"/>
    </source>
</evidence>
<dbReference type="PANTHER" id="PTHR36174:SF1">
    <property type="entry name" value="LIPID II:GLYCINE GLYCYLTRANSFERASE"/>
    <property type="match status" value="1"/>
</dbReference>
<evidence type="ECO:0000256" key="4">
    <source>
        <dbReference type="ARBA" id="ARBA00022960"/>
    </source>
</evidence>
<evidence type="ECO:0000256" key="6">
    <source>
        <dbReference type="ARBA" id="ARBA00023315"/>
    </source>
</evidence>
<accession>A0A2V3W6D9</accession>
<keyword evidence="13" id="KW-1185">Reference proteome</keyword>
<dbReference type="GO" id="GO:0008360">
    <property type="term" value="P:regulation of cell shape"/>
    <property type="evidence" value="ECO:0007669"/>
    <property type="project" value="UniProtKB-KW"/>
</dbReference>
<dbReference type="PROSITE" id="PS51191">
    <property type="entry name" value="FEMABX"/>
    <property type="match status" value="1"/>
</dbReference>
<keyword evidence="5" id="KW-0573">Peptidoglycan synthesis</keyword>
<dbReference type="EMBL" id="QJJQ01000002">
    <property type="protein sequence ID" value="PXW89590.1"/>
    <property type="molecule type" value="Genomic_DNA"/>
</dbReference>
<comment type="subcellular location">
    <subcellularLocation>
        <location evidence="1">Cytoplasm</location>
    </subcellularLocation>
</comment>
<comment type="caution">
    <text evidence="12">The sequence shown here is derived from an EMBL/GenBank/DDBJ whole genome shotgun (WGS) entry which is preliminary data.</text>
</comment>
<evidence type="ECO:0000313" key="13">
    <source>
        <dbReference type="Proteomes" id="UP000247978"/>
    </source>
</evidence>
<evidence type="ECO:0000256" key="3">
    <source>
        <dbReference type="ARBA" id="ARBA00022679"/>
    </source>
</evidence>
<proteinExistence type="inferred from homology"/>
<dbReference type="Proteomes" id="UP000247978">
    <property type="component" value="Unassembled WGS sequence"/>
</dbReference>
<dbReference type="SUPFAM" id="SSF55729">
    <property type="entry name" value="Acyl-CoA N-acyltransferases (Nat)"/>
    <property type="match status" value="1"/>
</dbReference>
<dbReference type="GO" id="GO:0016755">
    <property type="term" value="F:aminoacyltransferase activity"/>
    <property type="evidence" value="ECO:0007669"/>
    <property type="project" value="InterPro"/>
</dbReference>
<evidence type="ECO:0000256" key="5">
    <source>
        <dbReference type="ARBA" id="ARBA00022984"/>
    </source>
</evidence>
<evidence type="ECO:0000256" key="9">
    <source>
        <dbReference type="ARBA" id="ARBA00040679"/>
    </source>
</evidence>
<comment type="catalytic activity">
    <reaction evidence="11">
        <text>beta-D-GlcNAc-(1-&gt;4)-Mur2Ac(oyl-L-Ala-D-isoglutaminyl-L-Lys-D-Ala-D-Ala)-di-trans,octa-cis-undecaprenyl diphosphate + glycyl-tRNA(Gly) = beta-D-GlcNAc-(1-&gt;4)-Mur2Ac(oyl-L-Ala-D-isoglutaminyl-L-Lys-(N(6)-Gly)-D-Ala-D-Ala)-di-trans,octa-cis-undecaprenyl diphosphate + tRNA(Gly) + H(+)</text>
        <dbReference type="Rhea" id="RHEA:30435"/>
        <dbReference type="Rhea" id="RHEA-COMP:9664"/>
        <dbReference type="Rhea" id="RHEA-COMP:9683"/>
        <dbReference type="ChEBI" id="CHEBI:15378"/>
        <dbReference type="ChEBI" id="CHEBI:62233"/>
        <dbReference type="ChEBI" id="CHEBI:62234"/>
        <dbReference type="ChEBI" id="CHEBI:78442"/>
        <dbReference type="ChEBI" id="CHEBI:78522"/>
        <dbReference type="EC" id="2.3.2.16"/>
    </reaction>
</comment>
<protein>
    <recommendedName>
        <fullName evidence="9">Lipid II:glycine glycyltransferase</fullName>
        <ecNumber evidence="8">2.3.2.16</ecNumber>
    </recommendedName>
    <alternativeName>
        <fullName evidence="10">Factor essential for expression of methicillin resistance X</fullName>
    </alternativeName>
</protein>
<evidence type="ECO:0000256" key="2">
    <source>
        <dbReference type="ARBA" id="ARBA00009943"/>
    </source>
</evidence>
<evidence type="ECO:0000256" key="8">
    <source>
        <dbReference type="ARBA" id="ARBA00039074"/>
    </source>
</evidence>
<dbReference type="GO" id="GO:0009252">
    <property type="term" value="P:peptidoglycan biosynthetic process"/>
    <property type="evidence" value="ECO:0007669"/>
    <property type="project" value="UniProtKB-KW"/>
</dbReference>
<dbReference type="InterPro" id="IPR003447">
    <property type="entry name" value="FEMABX"/>
</dbReference>
<comment type="similarity">
    <text evidence="2">Belongs to the FemABX family.</text>
</comment>
<keyword evidence="7" id="KW-0961">Cell wall biogenesis/degradation</keyword>
<sequence length="277" mass="32987">MAIQWKKYIFTLNEMYEDEEVEKGLPKADLHAYFMQKELCNFDKWYTLHKQVLTLCIDLNKTEDELRKEMNRTTRYQINKAGRDSLSLHFLTEPKLEDIEQFTAFFNPFAREKGIELCRVDKLMSLRKNGRIVISYVCHPDGRKLASHVYILTKRRAIMLYSCSGRFANADIPGLHIGRANRYLHWNDILFFKERNFQYYDFLGLSINKEDKAQQNVNTFKKGFGGFEKIEYQSFVPQNWRGKILVLALRVMWRNQLELIHGNKMPVFKYLANIEEK</sequence>
<dbReference type="EC" id="2.3.2.16" evidence="8"/>